<dbReference type="Pfam" id="PF20589">
    <property type="entry name" value="DUF6790"/>
    <property type="match status" value="1"/>
</dbReference>
<feature type="transmembrane region" description="Helical" evidence="2">
    <location>
        <begin position="38"/>
        <end position="58"/>
    </location>
</feature>
<feature type="transmembrane region" description="Helical" evidence="2">
    <location>
        <begin position="244"/>
        <end position="270"/>
    </location>
</feature>
<evidence type="ECO:0000313" key="3">
    <source>
        <dbReference type="EMBL" id="BAM81261.1"/>
    </source>
</evidence>
<dbReference type="GeneID" id="16995393"/>
<feature type="compositionally biased region" description="Low complexity" evidence="1">
    <location>
        <begin position="298"/>
        <end position="315"/>
    </location>
</feature>
<reference evidence="3 4" key="2">
    <citation type="journal article" date="2007" name="BMC Biol.">
        <title>A 100%-complete sequence reveals unusually simple genomic features in the hot-spring red alga Cyanidioschyzon merolae.</title>
        <authorList>
            <person name="Nozaki H."/>
            <person name="Takano H."/>
            <person name="Misumi O."/>
            <person name="Terasawa K."/>
            <person name="Matsuzaki M."/>
            <person name="Maruyama S."/>
            <person name="Nishida K."/>
            <person name="Yagisawa F."/>
            <person name="Yoshida Y."/>
            <person name="Fujiwara T."/>
            <person name="Takio S."/>
            <person name="Tamura K."/>
            <person name="Chung S.J."/>
            <person name="Nakamura S."/>
            <person name="Kuroiwa H."/>
            <person name="Tanaka K."/>
            <person name="Sato N."/>
            <person name="Kuroiwa T."/>
        </authorList>
    </citation>
    <scope>NUCLEOTIDE SEQUENCE [LARGE SCALE GENOMIC DNA]</scope>
    <source>
        <strain evidence="3 4">10D</strain>
    </source>
</reference>
<dbReference type="HOGENOM" id="CLU_807426_0_0_1"/>
<evidence type="ECO:0000256" key="1">
    <source>
        <dbReference type="SAM" id="MobiDB-lite"/>
    </source>
</evidence>
<feature type="transmembrane region" description="Helical" evidence="2">
    <location>
        <begin position="150"/>
        <end position="169"/>
    </location>
</feature>
<protein>
    <submittedName>
        <fullName evidence="3">Uncharacterized protein</fullName>
    </submittedName>
</protein>
<dbReference type="OrthoDB" id="10468593at2759"/>
<dbReference type="InterPro" id="IPR046740">
    <property type="entry name" value="DUF6790"/>
</dbReference>
<keyword evidence="2" id="KW-1133">Transmembrane helix</keyword>
<name>M1UTW2_CYAM1</name>
<dbReference type="Gramene" id="CMN160CT">
    <property type="protein sequence ID" value="CMN160CT"/>
    <property type="gene ID" value="CMN160C"/>
</dbReference>
<dbReference type="Proteomes" id="UP000007014">
    <property type="component" value="Chromosome 14"/>
</dbReference>
<evidence type="ECO:0000256" key="2">
    <source>
        <dbReference type="SAM" id="Phobius"/>
    </source>
</evidence>
<keyword evidence="2" id="KW-0472">Membrane</keyword>
<feature type="transmembrane region" description="Helical" evidence="2">
    <location>
        <begin position="12"/>
        <end position="31"/>
    </location>
</feature>
<feature type="region of interest" description="Disordered" evidence="1">
    <location>
        <begin position="298"/>
        <end position="344"/>
    </location>
</feature>
<evidence type="ECO:0000313" key="4">
    <source>
        <dbReference type="Proteomes" id="UP000007014"/>
    </source>
</evidence>
<proteinExistence type="predicted"/>
<dbReference type="KEGG" id="cme:CYME_CMN160C"/>
<accession>M1UTW2</accession>
<keyword evidence="2" id="KW-0812">Transmembrane</keyword>
<dbReference type="AlphaFoldDB" id="M1UTW2"/>
<keyword evidence="4" id="KW-1185">Reference proteome</keyword>
<feature type="transmembrane region" description="Helical" evidence="2">
    <location>
        <begin position="111"/>
        <end position="130"/>
    </location>
</feature>
<organism evidence="3 4">
    <name type="scientific">Cyanidioschyzon merolae (strain NIES-3377 / 10D)</name>
    <name type="common">Unicellular red alga</name>
    <dbReference type="NCBI Taxonomy" id="280699"/>
    <lineage>
        <taxon>Eukaryota</taxon>
        <taxon>Rhodophyta</taxon>
        <taxon>Bangiophyceae</taxon>
        <taxon>Cyanidiales</taxon>
        <taxon>Cyanidiaceae</taxon>
        <taxon>Cyanidioschyzon</taxon>
    </lineage>
</organism>
<sequence length="344" mass="38040">MLYWVGVFRPSRFLVSVCAFIGLVAAILIHLEVLASPLEAVIVALLLGFGVVTFRAFWDHVTEDCFEQNGQNESVVEFMSFSHLAVSVVLNVLCVALVAARGRADHHWAQVSTIVCLLSMLYMACAGGHIYDALVHHNYEQENAAVELVIIYDTWFPLAMNLLLLARLAGAQAFFLQRIVWEPFAFAERVLEWTTLLTQRQLQFQLGRNFFLRLLQQSAHASSQQIMRALEVVMRAARQGDFHLALHVGCIVAGFLLTSVYIVAVLPVLARCHGKFAAASAEEARLAGALKTPAGALTPAKAASTARTPATTTTARKSRPRVPTPMTLRRKNLRSQSVRRGLQF</sequence>
<reference evidence="3 4" key="1">
    <citation type="journal article" date="2004" name="Nature">
        <title>Genome sequence of the ultrasmall unicellular red alga Cyanidioschyzon merolae 10D.</title>
        <authorList>
            <person name="Matsuzaki M."/>
            <person name="Misumi O."/>
            <person name="Shin-i T."/>
            <person name="Maruyama S."/>
            <person name="Takahara M."/>
            <person name="Miyagishima S."/>
            <person name="Mori T."/>
            <person name="Nishida K."/>
            <person name="Yagisawa F."/>
            <person name="Nishida K."/>
            <person name="Yoshida Y."/>
            <person name="Nishimura Y."/>
            <person name="Nakao S."/>
            <person name="Kobayashi T."/>
            <person name="Momoyama Y."/>
            <person name="Higashiyama T."/>
            <person name="Minoda A."/>
            <person name="Sano M."/>
            <person name="Nomoto H."/>
            <person name="Oishi K."/>
            <person name="Hayashi H."/>
            <person name="Ohta F."/>
            <person name="Nishizaka S."/>
            <person name="Haga S."/>
            <person name="Miura S."/>
            <person name="Morishita T."/>
            <person name="Kabeya Y."/>
            <person name="Terasawa K."/>
            <person name="Suzuki Y."/>
            <person name="Ishii Y."/>
            <person name="Asakawa S."/>
            <person name="Takano H."/>
            <person name="Ohta N."/>
            <person name="Kuroiwa H."/>
            <person name="Tanaka K."/>
            <person name="Shimizu N."/>
            <person name="Sugano S."/>
            <person name="Sato N."/>
            <person name="Nozaki H."/>
            <person name="Ogasawara N."/>
            <person name="Kohara Y."/>
            <person name="Kuroiwa T."/>
        </authorList>
    </citation>
    <scope>NUCLEOTIDE SEQUENCE [LARGE SCALE GENOMIC DNA]</scope>
    <source>
        <strain evidence="3 4">10D</strain>
    </source>
</reference>
<dbReference type="RefSeq" id="XP_005537297.1">
    <property type="nucleotide sequence ID" value="XM_005537240.1"/>
</dbReference>
<dbReference type="EMBL" id="AP006496">
    <property type="protein sequence ID" value="BAM81261.1"/>
    <property type="molecule type" value="Genomic_DNA"/>
</dbReference>
<gene>
    <name evidence="3" type="ORF">CYME_CMN160C</name>
</gene>
<feature type="transmembrane region" description="Helical" evidence="2">
    <location>
        <begin position="78"/>
        <end position="99"/>
    </location>
</feature>